<reference evidence="2" key="1">
    <citation type="journal article" date="2019" name="Int. J. Syst. Evol. Microbiol.">
        <title>The Global Catalogue of Microorganisms (GCM) 10K type strain sequencing project: providing services to taxonomists for standard genome sequencing and annotation.</title>
        <authorList>
            <consortium name="The Broad Institute Genomics Platform"/>
            <consortium name="The Broad Institute Genome Sequencing Center for Infectious Disease"/>
            <person name="Wu L."/>
            <person name="Ma J."/>
        </authorList>
    </citation>
    <scope>NUCLEOTIDE SEQUENCE [LARGE SCALE GENOMIC DNA]</scope>
    <source>
        <strain evidence="2">CGMCC 4.7367</strain>
    </source>
</reference>
<protein>
    <recommendedName>
        <fullName evidence="3">ANTAR domain-containing protein</fullName>
    </recommendedName>
</protein>
<dbReference type="EMBL" id="BNAR01000018">
    <property type="protein sequence ID" value="GHH57918.1"/>
    <property type="molecule type" value="Genomic_DNA"/>
</dbReference>
<sequence length="74" mass="7995">MTTASTADVTPQQTKDDIHQLMQSIVLNLAVTGQSMSRSGLVRVECALATVFSMRDQETARLRAELDLARSAGT</sequence>
<name>A0ABQ3N144_9PSEU</name>
<evidence type="ECO:0008006" key="3">
    <source>
        <dbReference type="Google" id="ProtNLM"/>
    </source>
</evidence>
<dbReference type="RefSeq" id="WP_191304473.1">
    <property type="nucleotide sequence ID" value="NZ_BNAR01000018.1"/>
</dbReference>
<accession>A0ABQ3N144</accession>
<comment type="caution">
    <text evidence="1">The sequence shown here is derived from an EMBL/GenBank/DDBJ whole genome shotgun (WGS) entry which is preliminary data.</text>
</comment>
<proteinExistence type="predicted"/>
<gene>
    <name evidence="1" type="ORF">GCM10017774_78440</name>
</gene>
<keyword evidence="2" id="KW-1185">Reference proteome</keyword>
<evidence type="ECO:0000313" key="2">
    <source>
        <dbReference type="Proteomes" id="UP000605568"/>
    </source>
</evidence>
<evidence type="ECO:0000313" key="1">
    <source>
        <dbReference type="EMBL" id="GHH57918.1"/>
    </source>
</evidence>
<dbReference type="Proteomes" id="UP000605568">
    <property type="component" value="Unassembled WGS sequence"/>
</dbReference>
<organism evidence="1 2">
    <name type="scientific">Lentzea cavernae</name>
    <dbReference type="NCBI Taxonomy" id="2020703"/>
    <lineage>
        <taxon>Bacteria</taxon>
        <taxon>Bacillati</taxon>
        <taxon>Actinomycetota</taxon>
        <taxon>Actinomycetes</taxon>
        <taxon>Pseudonocardiales</taxon>
        <taxon>Pseudonocardiaceae</taxon>
        <taxon>Lentzea</taxon>
    </lineage>
</organism>